<dbReference type="OrthoDB" id="3341212at2759"/>
<gene>
    <name evidence="6" type="ORF">PYCCODRAFT_1381821</name>
</gene>
<dbReference type="GO" id="GO:0009055">
    <property type="term" value="F:electron transfer activity"/>
    <property type="evidence" value="ECO:0007669"/>
    <property type="project" value="InterPro"/>
</dbReference>
<evidence type="ECO:0000259" key="5">
    <source>
        <dbReference type="PROSITE" id="PS51007"/>
    </source>
</evidence>
<reference evidence="6 7" key="1">
    <citation type="journal article" date="2015" name="Biotechnol. Biofuels">
        <title>Enhanced degradation of softwood versus hardwood by the white-rot fungus Pycnoporus coccineus.</title>
        <authorList>
            <person name="Couturier M."/>
            <person name="Navarro D."/>
            <person name="Chevret D."/>
            <person name="Henrissat B."/>
            <person name="Piumi F."/>
            <person name="Ruiz-Duenas F.J."/>
            <person name="Martinez A.T."/>
            <person name="Grigoriev I.V."/>
            <person name="Riley R."/>
            <person name="Lipzen A."/>
            <person name="Berrin J.G."/>
            <person name="Master E.R."/>
            <person name="Rosso M.N."/>
        </authorList>
    </citation>
    <scope>NUCLEOTIDE SEQUENCE [LARGE SCALE GENOMIC DNA]</scope>
    <source>
        <strain evidence="6 7">BRFM310</strain>
    </source>
</reference>
<feature type="region of interest" description="Disordered" evidence="4">
    <location>
        <begin position="39"/>
        <end position="86"/>
    </location>
</feature>
<keyword evidence="7" id="KW-1185">Reference proteome</keyword>
<dbReference type="GO" id="GO:0046872">
    <property type="term" value="F:metal ion binding"/>
    <property type="evidence" value="ECO:0007669"/>
    <property type="project" value="UniProtKB-KW"/>
</dbReference>
<dbReference type="EMBL" id="KZ084088">
    <property type="protein sequence ID" value="OSD07232.1"/>
    <property type="molecule type" value="Genomic_DNA"/>
</dbReference>
<keyword evidence="1 3" id="KW-0479">Metal-binding</keyword>
<evidence type="ECO:0000313" key="6">
    <source>
        <dbReference type="EMBL" id="OSD07232.1"/>
    </source>
</evidence>
<evidence type="ECO:0000256" key="4">
    <source>
        <dbReference type="SAM" id="MobiDB-lite"/>
    </source>
</evidence>
<dbReference type="PROSITE" id="PS51007">
    <property type="entry name" value="CYTC"/>
    <property type="match status" value="1"/>
</dbReference>
<evidence type="ECO:0000256" key="3">
    <source>
        <dbReference type="PROSITE-ProRule" id="PRU00433"/>
    </source>
</evidence>
<dbReference type="Proteomes" id="UP000193067">
    <property type="component" value="Unassembled WGS sequence"/>
</dbReference>
<protein>
    <recommendedName>
        <fullName evidence="5">Cytochrome c domain-containing protein</fullName>
    </recommendedName>
</protein>
<evidence type="ECO:0000256" key="1">
    <source>
        <dbReference type="ARBA" id="ARBA00022723"/>
    </source>
</evidence>
<accession>A0A1Y2J4V4</accession>
<keyword evidence="3" id="KW-0349">Heme</keyword>
<evidence type="ECO:0000313" key="7">
    <source>
        <dbReference type="Proteomes" id="UP000193067"/>
    </source>
</evidence>
<evidence type="ECO:0000256" key="2">
    <source>
        <dbReference type="ARBA" id="ARBA00023004"/>
    </source>
</evidence>
<feature type="compositionally biased region" description="Low complexity" evidence="4">
    <location>
        <begin position="59"/>
        <end position="68"/>
    </location>
</feature>
<feature type="region of interest" description="Disordered" evidence="4">
    <location>
        <begin position="572"/>
        <end position="606"/>
    </location>
</feature>
<proteinExistence type="predicted"/>
<dbReference type="AlphaFoldDB" id="A0A1Y2J4V4"/>
<sequence>MTDTIDLSSNPFVPPANGRCLINELPSELLSHIFTLGWTPERDDEPDGDDFEDVDSDDGTYSSISSDDSASHHSKTPEEEEEEKERRLPFNVLVSHVCERWRAVALENPLLWSHIRFVGNPPYERATTYLARAKEAPLTITIDRTVEDEDDFSMSEDGEFNPEDNDPDLSIIGGIMDVITPHVAHWQALQIMVSFYPHMHRALQALGAAGPAPLLEVLQLYHYEDTDEHLTFKNPELREQPFVLFNGVAPRLAQVALWGVHVPWSKDGAPYLTGLTDLELAYHARDVRPGFYDFARILRASPDLRSLTLCLSCPAGAPTEWPHAGMPEVPPEEGAMQVDLDAAAPLVLPKLTDLVLAYLEPKVLLSLLPRLALPALTSLALDLEEDDYTDVLAYLASPRSLPHQFSSFSSSSGPASLLSGPGVAGGPPREARSLLSNLTSLKIASLPANEAVVRDAYKQLDKLVALNLNVAYLGDTWLDLLFPQPDASGRTDAGELLLPRLESLTTTGVDGLRMRELVEARTARGKPLRTVLMNQDDDVTMEDEEWLGKHVERFEFFEGSDEEEVEMLEEIFEDDEDGDWEDEDEDEDFDEDDNGDDFEDEIVVTF</sequence>
<dbReference type="STRING" id="1353009.A0A1Y2J4V4"/>
<organism evidence="6 7">
    <name type="scientific">Trametes coccinea (strain BRFM310)</name>
    <name type="common">Pycnoporus coccineus</name>
    <dbReference type="NCBI Taxonomy" id="1353009"/>
    <lineage>
        <taxon>Eukaryota</taxon>
        <taxon>Fungi</taxon>
        <taxon>Dikarya</taxon>
        <taxon>Basidiomycota</taxon>
        <taxon>Agaricomycotina</taxon>
        <taxon>Agaricomycetes</taxon>
        <taxon>Polyporales</taxon>
        <taxon>Polyporaceae</taxon>
        <taxon>Trametes</taxon>
    </lineage>
</organism>
<keyword evidence="2 3" id="KW-0408">Iron</keyword>
<dbReference type="GO" id="GO:0020037">
    <property type="term" value="F:heme binding"/>
    <property type="evidence" value="ECO:0007669"/>
    <property type="project" value="InterPro"/>
</dbReference>
<feature type="domain" description="Cytochrome c" evidence="5">
    <location>
        <begin position="285"/>
        <end position="399"/>
    </location>
</feature>
<dbReference type="InterPro" id="IPR009056">
    <property type="entry name" value="Cyt_c-like_dom"/>
</dbReference>
<feature type="compositionally biased region" description="Acidic residues" evidence="4">
    <location>
        <begin position="42"/>
        <end position="58"/>
    </location>
</feature>
<name>A0A1Y2J4V4_TRAC3</name>